<dbReference type="Gene3D" id="1.20.1560.10">
    <property type="entry name" value="ABC transporter type 1, transmembrane domain"/>
    <property type="match status" value="1"/>
</dbReference>
<protein>
    <submittedName>
        <fullName evidence="10">ABC transporter ATP-binding protein/permease</fullName>
    </submittedName>
</protein>
<keyword evidence="5 7" id="KW-1133">Transmembrane helix</keyword>
<dbReference type="EMBL" id="JANGAC010000026">
    <property type="protein sequence ID" value="MCQ4925635.1"/>
    <property type="molecule type" value="Genomic_DNA"/>
</dbReference>
<evidence type="ECO:0000256" key="5">
    <source>
        <dbReference type="ARBA" id="ARBA00022989"/>
    </source>
</evidence>
<dbReference type="SMART" id="SM00382">
    <property type="entry name" value="AAA"/>
    <property type="match status" value="1"/>
</dbReference>
<evidence type="ECO:0000256" key="4">
    <source>
        <dbReference type="ARBA" id="ARBA00022840"/>
    </source>
</evidence>
<dbReference type="PROSITE" id="PS50929">
    <property type="entry name" value="ABC_TM1F"/>
    <property type="match status" value="1"/>
</dbReference>
<sequence length="544" mass="63536">MFRKRLRLSVKLKKTDILLQIIILLTSYGIKLVFPYIFKYILDNINKIGIGDIPRYILIIVGFSLVAHTYIYLASYWNQKYCNRITSQYMDDIVTKISRINIPDYEKMSKSKILNLLNYDISVIYTWININISIPFNFIQVIVIGGILLSINKTMAFISFVLIPIYYLGSYSNKNKMESLAREEREYADLLMDQIQDVVYKKTSIDLFSAWRFFRKKFNSVKGEWWDIVNRKHLYLLLTKEFPQLVSTITPFIILLLGANLVYKKDMTLGTLVMFIQYVAMIYSPLTELSNLRANVNSDIAAFERINEFLGYENRDSDYESFFKLNANPLNIKNSQVTTDDGTLLFNIENMNISENGLYIIRGDNGTGKTTLFNLISGVYFSEQIKGKRSDFEMKKEIMGNISYLYNPSILFNGTIEENIFLTDSEKDSQKIDKMEEMIDFFNAKDKNYCVKINPSNLSLGEQQKVFIIRTFLKSSSFVLLDEPSANLDYESKYLLRDFLNMEKKNRVILLISHDGIYEEIADEIYEIQNQNLRAVNKRKQNKQ</sequence>
<evidence type="ECO:0000256" key="1">
    <source>
        <dbReference type="ARBA" id="ARBA00004651"/>
    </source>
</evidence>
<gene>
    <name evidence="10" type="ORF">NE686_21240</name>
</gene>
<comment type="caution">
    <text evidence="10">The sequence shown here is derived from an EMBL/GenBank/DDBJ whole genome shotgun (WGS) entry which is preliminary data.</text>
</comment>
<dbReference type="InterPro" id="IPR039421">
    <property type="entry name" value="Type_1_exporter"/>
</dbReference>
<dbReference type="RefSeq" id="WP_256313047.1">
    <property type="nucleotide sequence ID" value="NZ_JANGAC010000026.1"/>
</dbReference>
<evidence type="ECO:0000313" key="11">
    <source>
        <dbReference type="Proteomes" id="UP001524478"/>
    </source>
</evidence>
<evidence type="ECO:0000259" key="8">
    <source>
        <dbReference type="PROSITE" id="PS50893"/>
    </source>
</evidence>
<proteinExistence type="predicted"/>
<dbReference type="InterPro" id="IPR003439">
    <property type="entry name" value="ABC_transporter-like_ATP-bd"/>
</dbReference>
<comment type="subcellular location">
    <subcellularLocation>
        <location evidence="1">Cell membrane</location>
        <topology evidence="1">Multi-pass membrane protein</topology>
    </subcellularLocation>
</comment>
<feature type="transmembrane region" description="Helical" evidence="7">
    <location>
        <begin position="21"/>
        <end position="41"/>
    </location>
</feature>
<dbReference type="Proteomes" id="UP001524478">
    <property type="component" value="Unassembled WGS sequence"/>
</dbReference>
<feature type="transmembrane region" description="Helical" evidence="7">
    <location>
        <begin position="142"/>
        <end position="168"/>
    </location>
</feature>
<dbReference type="SUPFAM" id="SSF90123">
    <property type="entry name" value="ABC transporter transmembrane region"/>
    <property type="match status" value="1"/>
</dbReference>
<dbReference type="PROSITE" id="PS50893">
    <property type="entry name" value="ABC_TRANSPORTER_2"/>
    <property type="match status" value="1"/>
</dbReference>
<dbReference type="PROSITE" id="PS00211">
    <property type="entry name" value="ABC_TRANSPORTER_1"/>
    <property type="match status" value="1"/>
</dbReference>
<keyword evidence="6 7" id="KW-0472">Membrane</keyword>
<evidence type="ECO:0000256" key="3">
    <source>
        <dbReference type="ARBA" id="ARBA00022741"/>
    </source>
</evidence>
<evidence type="ECO:0000313" key="10">
    <source>
        <dbReference type="EMBL" id="MCQ4925635.1"/>
    </source>
</evidence>
<feature type="domain" description="ABC transmembrane type-1" evidence="9">
    <location>
        <begin position="21"/>
        <end position="298"/>
    </location>
</feature>
<keyword evidence="2 7" id="KW-0812">Transmembrane</keyword>
<dbReference type="InterPro" id="IPR027417">
    <property type="entry name" value="P-loop_NTPase"/>
</dbReference>
<dbReference type="InterPro" id="IPR011527">
    <property type="entry name" value="ABC1_TM_dom"/>
</dbReference>
<organism evidence="10 11">
    <name type="scientific">Tissierella carlieri</name>
    <dbReference type="NCBI Taxonomy" id="689904"/>
    <lineage>
        <taxon>Bacteria</taxon>
        <taxon>Bacillati</taxon>
        <taxon>Bacillota</taxon>
        <taxon>Tissierellia</taxon>
        <taxon>Tissierellales</taxon>
        <taxon>Tissierellaceae</taxon>
        <taxon>Tissierella</taxon>
    </lineage>
</organism>
<evidence type="ECO:0000259" key="9">
    <source>
        <dbReference type="PROSITE" id="PS50929"/>
    </source>
</evidence>
<keyword evidence="4 10" id="KW-0067">ATP-binding</keyword>
<dbReference type="PANTHER" id="PTHR43394:SF1">
    <property type="entry name" value="ATP-BINDING CASSETTE SUB-FAMILY B MEMBER 10, MITOCHONDRIAL"/>
    <property type="match status" value="1"/>
</dbReference>
<dbReference type="Pfam" id="PF00005">
    <property type="entry name" value="ABC_tran"/>
    <property type="match status" value="1"/>
</dbReference>
<feature type="transmembrane region" description="Helical" evidence="7">
    <location>
        <begin position="53"/>
        <end position="74"/>
    </location>
</feature>
<dbReference type="Pfam" id="PF00664">
    <property type="entry name" value="ABC_membrane"/>
    <property type="match status" value="1"/>
</dbReference>
<dbReference type="SUPFAM" id="SSF52540">
    <property type="entry name" value="P-loop containing nucleoside triphosphate hydrolases"/>
    <property type="match status" value="1"/>
</dbReference>
<dbReference type="Gene3D" id="3.40.50.300">
    <property type="entry name" value="P-loop containing nucleotide triphosphate hydrolases"/>
    <property type="match status" value="1"/>
</dbReference>
<dbReference type="GO" id="GO:0005524">
    <property type="term" value="F:ATP binding"/>
    <property type="evidence" value="ECO:0007669"/>
    <property type="project" value="UniProtKB-KW"/>
</dbReference>
<feature type="domain" description="ABC transporter" evidence="8">
    <location>
        <begin position="330"/>
        <end position="544"/>
    </location>
</feature>
<name>A0ABT1SH85_9FIRM</name>
<dbReference type="InterPro" id="IPR017871">
    <property type="entry name" value="ABC_transporter-like_CS"/>
</dbReference>
<dbReference type="PANTHER" id="PTHR43394">
    <property type="entry name" value="ATP-DEPENDENT PERMEASE MDL1, MITOCHONDRIAL"/>
    <property type="match status" value="1"/>
</dbReference>
<evidence type="ECO:0000256" key="7">
    <source>
        <dbReference type="SAM" id="Phobius"/>
    </source>
</evidence>
<evidence type="ECO:0000256" key="6">
    <source>
        <dbReference type="ARBA" id="ARBA00023136"/>
    </source>
</evidence>
<dbReference type="InterPro" id="IPR036640">
    <property type="entry name" value="ABC1_TM_sf"/>
</dbReference>
<evidence type="ECO:0000256" key="2">
    <source>
        <dbReference type="ARBA" id="ARBA00022692"/>
    </source>
</evidence>
<accession>A0ABT1SH85</accession>
<dbReference type="CDD" id="cd00267">
    <property type="entry name" value="ABC_ATPase"/>
    <property type="match status" value="1"/>
</dbReference>
<keyword evidence="11" id="KW-1185">Reference proteome</keyword>
<feature type="transmembrane region" description="Helical" evidence="7">
    <location>
        <begin position="242"/>
        <end position="263"/>
    </location>
</feature>
<keyword evidence="3" id="KW-0547">Nucleotide-binding</keyword>
<reference evidence="10 11" key="1">
    <citation type="submission" date="2022-06" db="EMBL/GenBank/DDBJ databases">
        <title>Isolation of gut microbiota from human fecal samples.</title>
        <authorList>
            <person name="Pamer E.G."/>
            <person name="Barat B."/>
            <person name="Waligurski E."/>
            <person name="Medina S."/>
            <person name="Paddock L."/>
            <person name="Mostad J."/>
        </authorList>
    </citation>
    <scope>NUCLEOTIDE SEQUENCE [LARGE SCALE GENOMIC DNA]</scope>
    <source>
        <strain evidence="10 11">DFI.7.95</strain>
    </source>
</reference>
<dbReference type="CDD" id="cd07346">
    <property type="entry name" value="ABC_6TM_exporters"/>
    <property type="match status" value="1"/>
</dbReference>
<dbReference type="InterPro" id="IPR003593">
    <property type="entry name" value="AAA+_ATPase"/>
</dbReference>